<dbReference type="RefSeq" id="WP_167238696.1">
    <property type="nucleotide sequence ID" value="NZ_WHJF01000059.1"/>
</dbReference>
<protein>
    <submittedName>
        <fullName evidence="6">LysR family transcriptional regulator</fullName>
    </submittedName>
</protein>
<evidence type="ECO:0000313" key="6">
    <source>
        <dbReference type="EMBL" id="NHZ64651.1"/>
    </source>
</evidence>
<dbReference type="CDD" id="cd08472">
    <property type="entry name" value="PBP2_CrgA_like_3"/>
    <property type="match status" value="1"/>
</dbReference>
<proteinExistence type="inferred from homology"/>
<comment type="caution">
    <text evidence="6">The sequence shown here is derived from an EMBL/GenBank/DDBJ whole genome shotgun (WGS) entry which is preliminary data.</text>
</comment>
<gene>
    <name evidence="6" type="ORF">F1735_20510</name>
</gene>
<dbReference type="SUPFAM" id="SSF46785">
    <property type="entry name" value="Winged helix' DNA-binding domain"/>
    <property type="match status" value="1"/>
</dbReference>
<dbReference type="InterPro" id="IPR036388">
    <property type="entry name" value="WH-like_DNA-bd_sf"/>
</dbReference>
<sequence length="329" mass="35727">MQNLEALAIFVRIAEMGSFTHAAESIGIQKGRASTVVRQLEAQLGVRLLHRSTRTVQLSEDGRSFYTRACALLADAEDLGSMFTGRDAPLSGRLRIDLPTELARTTVMPALPAFLERYPGIEMEISSTDRRVDLVQEGIDCVLRVGPIVDDTLVARPFGDLPMANAASPAYLERRGIPRTLHDLLAHGHRMVHYTPTLGSRPFGWEYPDGDGFATLALPGAVSVNNVQAYHGAGLAGLGLIQAGLTSLKPYLASGELIEVLPGLRPAPLPVSVVVAHRQNLSRRVRIFIEWLEQILQPDLERSPKAEPVSSCGLDASIHEAKLGRDHGV</sequence>
<dbReference type="SUPFAM" id="SSF53850">
    <property type="entry name" value="Periplasmic binding protein-like II"/>
    <property type="match status" value="1"/>
</dbReference>
<keyword evidence="3" id="KW-0238">DNA-binding</keyword>
<keyword evidence="7" id="KW-1185">Reference proteome</keyword>
<dbReference type="EMBL" id="WHJF01000059">
    <property type="protein sequence ID" value="NHZ64651.1"/>
    <property type="molecule type" value="Genomic_DNA"/>
</dbReference>
<dbReference type="InterPro" id="IPR058163">
    <property type="entry name" value="LysR-type_TF_proteobact-type"/>
</dbReference>
<dbReference type="InterPro" id="IPR005119">
    <property type="entry name" value="LysR_subst-bd"/>
</dbReference>
<evidence type="ECO:0000256" key="1">
    <source>
        <dbReference type="ARBA" id="ARBA00009437"/>
    </source>
</evidence>
<dbReference type="InterPro" id="IPR000847">
    <property type="entry name" value="LysR_HTH_N"/>
</dbReference>
<keyword evidence="2" id="KW-0805">Transcription regulation</keyword>
<evidence type="ECO:0000313" key="7">
    <source>
        <dbReference type="Proteomes" id="UP000610594"/>
    </source>
</evidence>
<keyword evidence="4" id="KW-0804">Transcription</keyword>
<dbReference type="PANTHER" id="PTHR30537:SF72">
    <property type="entry name" value="LYSR FAMILY TRANSCRIPTIONAL REGULATOR"/>
    <property type="match status" value="1"/>
</dbReference>
<dbReference type="Gene3D" id="1.10.10.10">
    <property type="entry name" value="Winged helix-like DNA-binding domain superfamily/Winged helix DNA-binding domain"/>
    <property type="match status" value="1"/>
</dbReference>
<evidence type="ECO:0000259" key="5">
    <source>
        <dbReference type="PROSITE" id="PS50931"/>
    </source>
</evidence>
<dbReference type="PROSITE" id="PS50931">
    <property type="entry name" value="HTH_LYSR"/>
    <property type="match status" value="1"/>
</dbReference>
<name>A0ABX0MPF6_9BURK</name>
<dbReference type="Pfam" id="PF03466">
    <property type="entry name" value="LysR_substrate"/>
    <property type="match status" value="1"/>
</dbReference>
<evidence type="ECO:0000256" key="2">
    <source>
        <dbReference type="ARBA" id="ARBA00023015"/>
    </source>
</evidence>
<accession>A0ABX0MPF6</accession>
<feature type="domain" description="HTH lysR-type" evidence="5">
    <location>
        <begin position="1"/>
        <end position="59"/>
    </location>
</feature>
<dbReference type="Pfam" id="PF00126">
    <property type="entry name" value="HTH_1"/>
    <property type="match status" value="1"/>
</dbReference>
<organism evidence="6 7">
    <name type="scientific">Massilia genomosp. 1</name>
    <dbReference type="NCBI Taxonomy" id="2609280"/>
    <lineage>
        <taxon>Bacteria</taxon>
        <taxon>Pseudomonadati</taxon>
        <taxon>Pseudomonadota</taxon>
        <taxon>Betaproteobacteria</taxon>
        <taxon>Burkholderiales</taxon>
        <taxon>Oxalobacteraceae</taxon>
        <taxon>Telluria group</taxon>
        <taxon>Massilia</taxon>
    </lineage>
</organism>
<dbReference type="PANTHER" id="PTHR30537">
    <property type="entry name" value="HTH-TYPE TRANSCRIPTIONAL REGULATOR"/>
    <property type="match status" value="1"/>
</dbReference>
<dbReference type="Gene3D" id="3.40.190.290">
    <property type="match status" value="1"/>
</dbReference>
<dbReference type="InterPro" id="IPR036390">
    <property type="entry name" value="WH_DNA-bd_sf"/>
</dbReference>
<evidence type="ECO:0000256" key="3">
    <source>
        <dbReference type="ARBA" id="ARBA00023125"/>
    </source>
</evidence>
<reference evidence="6 7" key="1">
    <citation type="submission" date="2019-10" db="EMBL/GenBank/DDBJ databases">
        <title>Taxonomy of Antarctic Massilia spp.: description of Massilia rubra sp. nov., Massilia aquatica sp. nov., Massilia mucilaginosa sp. nov., Massilia frigida sp. nov. isolated from streams, lakes and regoliths.</title>
        <authorList>
            <person name="Holochova P."/>
            <person name="Sedlacek I."/>
            <person name="Kralova S."/>
            <person name="Maslanova I."/>
            <person name="Busse H.-J."/>
            <person name="Stankova E."/>
            <person name="Vrbovska V."/>
            <person name="Kovarovic V."/>
            <person name="Bartak M."/>
            <person name="Svec P."/>
            <person name="Pantucek R."/>
        </authorList>
    </citation>
    <scope>NUCLEOTIDE SEQUENCE [LARGE SCALE GENOMIC DNA]</scope>
    <source>
        <strain evidence="6 7">CCM 8694</strain>
    </source>
</reference>
<evidence type="ECO:0000256" key="4">
    <source>
        <dbReference type="ARBA" id="ARBA00023163"/>
    </source>
</evidence>
<dbReference type="Proteomes" id="UP000610594">
    <property type="component" value="Unassembled WGS sequence"/>
</dbReference>
<comment type="similarity">
    <text evidence="1">Belongs to the LysR transcriptional regulatory family.</text>
</comment>